<dbReference type="FunFam" id="1.10.510.10:FF:000358">
    <property type="entry name" value="Putative leucine-rich repeat receptor-like serine/threonine-protein kinase"/>
    <property type="match status" value="1"/>
</dbReference>
<evidence type="ECO:0000256" key="18">
    <source>
        <dbReference type="ARBA" id="ARBA00023170"/>
    </source>
</evidence>
<dbReference type="Gene3D" id="1.10.510.10">
    <property type="entry name" value="Transferase(Phosphotransferase) domain 1"/>
    <property type="match status" value="1"/>
</dbReference>
<dbReference type="InterPro" id="IPR001245">
    <property type="entry name" value="Ser-Thr/Tyr_kinase_cat_dom"/>
</dbReference>
<dbReference type="InterPro" id="IPR003591">
    <property type="entry name" value="Leu-rich_rpt_typical-subtyp"/>
</dbReference>
<dbReference type="EMBL" id="OZ034816">
    <property type="protein sequence ID" value="CAL1378816.1"/>
    <property type="molecule type" value="Genomic_DNA"/>
</dbReference>
<keyword evidence="17 23" id="KW-0472">Membrane</keyword>
<keyword evidence="7" id="KW-0597">Phosphoprotein</keyword>
<keyword evidence="10 23" id="KW-0812">Transmembrane</keyword>
<dbReference type="InterPro" id="IPR017441">
    <property type="entry name" value="Protein_kinase_ATP_BS"/>
</dbReference>
<evidence type="ECO:0000256" key="3">
    <source>
        <dbReference type="ARBA" id="ARBA00009592"/>
    </source>
</evidence>
<dbReference type="Pfam" id="PF07714">
    <property type="entry name" value="PK_Tyr_Ser-Thr"/>
    <property type="match status" value="1"/>
</dbReference>
<evidence type="ECO:0000256" key="22">
    <source>
        <dbReference type="PROSITE-ProRule" id="PRU10141"/>
    </source>
</evidence>
<evidence type="ECO:0000256" key="8">
    <source>
        <dbReference type="ARBA" id="ARBA00022614"/>
    </source>
</evidence>
<dbReference type="SMART" id="SM00220">
    <property type="entry name" value="S_TKc"/>
    <property type="match status" value="1"/>
</dbReference>
<evidence type="ECO:0000256" key="7">
    <source>
        <dbReference type="ARBA" id="ARBA00022553"/>
    </source>
</evidence>
<keyword evidence="11 24" id="KW-0732">Signal</keyword>
<accession>A0AAV2DYR0</accession>
<dbReference type="InterPro" id="IPR055414">
    <property type="entry name" value="LRR_R13L4/SHOC2-like"/>
</dbReference>
<dbReference type="EC" id="2.7.11.1" evidence="4"/>
<evidence type="ECO:0000256" key="9">
    <source>
        <dbReference type="ARBA" id="ARBA00022679"/>
    </source>
</evidence>
<dbReference type="InterPro" id="IPR001611">
    <property type="entry name" value="Leu-rich_rpt"/>
</dbReference>
<comment type="catalytic activity">
    <reaction evidence="20">
        <text>L-threonyl-[protein] + ATP = O-phospho-L-threonyl-[protein] + ADP + H(+)</text>
        <dbReference type="Rhea" id="RHEA:46608"/>
        <dbReference type="Rhea" id="RHEA-COMP:11060"/>
        <dbReference type="Rhea" id="RHEA-COMP:11605"/>
        <dbReference type="ChEBI" id="CHEBI:15378"/>
        <dbReference type="ChEBI" id="CHEBI:30013"/>
        <dbReference type="ChEBI" id="CHEBI:30616"/>
        <dbReference type="ChEBI" id="CHEBI:61977"/>
        <dbReference type="ChEBI" id="CHEBI:456216"/>
        <dbReference type="EC" id="2.7.11.1"/>
    </reaction>
</comment>
<proteinExistence type="inferred from homology"/>
<evidence type="ECO:0000256" key="19">
    <source>
        <dbReference type="ARBA" id="ARBA00023180"/>
    </source>
</evidence>
<dbReference type="Pfam" id="PF23598">
    <property type="entry name" value="LRR_14"/>
    <property type="match status" value="1"/>
</dbReference>
<dbReference type="Pfam" id="PF08263">
    <property type="entry name" value="LRRNT_2"/>
    <property type="match status" value="1"/>
</dbReference>
<name>A0AAV2DYR0_9ROSI</name>
<keyword evidence="16 23" id="KW-1133">Transmembrane helix</keyword>
<dbReference type="InterPro" id="IPR032675">
    <property type="entry name" value="LRR_dom_sf"/>
</dbReference>
<dbReference type="Gene3D" id="3.30.200.20">
    <property type="entry name" value="Phosphorylase Kinase, domain 1"/>
    <property type="match status" value="1"/>
</dbReference>
<keyword evidence="9" id="KW-0808">Transferase</keyword>
<evidence type="ECO:0000256" key="11">
    <source>
        <dbReference type="ARBA" id="ARBA00022729"/>
    </source>
</evidence>
<dbReference type="SUPFAM" id="SSF52047">
    <property type="entry name" value="RNI-like"/>
    <property type="match status" value="1"/>
</dbReference>
<dbReference type="InterPro" id="IPR000719">
    <property type="entry name" value="Prot_kinase_dom"/>
</dbReference>
<comment type="catalytic activity">
    <reaction evidence="21">
        <text>L-seryl-[protein] + ATP = O-phospho-L-seryl-[protein] + ADP + H(+)</text>
        <dbReference type="Rhea" id="RHEA:17989"/>
        <dbReference type="Rhea" id="RHEA-COMP:9863"/>
        <dbReference type="Rhea" id="RHEA-COMP:11604"/>
        <dbReference type="ChEBI" id="CHEBI:15378"/>
        <dbReference type="ChEBI" id="CHEBI:29999"/>
        <dbReference type="ChEBI" id="CHEBI:30616"/>
        <dbReference type="ChEBI" id="CHEBI:83421"/>
        <dbReference type="ChEBI" id="CHEBI:456216"/>
        <dbReference type="EC" id="2.7.11.1"/>
    </reaction>
</comment>
<evidence type="ECO:0000256" key="21">
    <source>
        <dbReference type="ARBA" id="ARBA00048679"/>
    </source>
</evidence>
<dbReference type="GO" id="GO:0005886">
    <property type="term" value="C:plasma membrane"/>
    <property type="evidence" value="ECO:0007669"/>
    <property type="project" value="UniProtKB-SubCell"/>
</dbReference>
<dbReference type="FunFam" id="3.80.10.10:FF:001158">
    <property type="entry name" value="Leucine-rich repeat protein kinase family protein"/>
    <property type="match status" value="1"/>
</dbReference>
<evidence type="ECO:0000256" key="10">
    <source>
        <dbReference type="ARBA" id="ARBA00022692"/>
    </source>
</evidence>
<dbReference type="FunFam" id="3.80.10.10:FF:000275">
    <property type="entry name" value="Leucine-rich repeat receptor-like protein kinase"/>
    <property type="match status" value="1"/>
</dbReference>
<dbReference type="PROSITE" id="PS50011">
    <property type="entry name" value="PROTEIN_KINASE_DOM"/>
    <property type="match status" value="1"/>
</dbReference>
<evidence type="ECO:0000256" key="14">
    <source>
        <dbReference type="ARBA" id="ARBA00022777"/>
    </source>
</evidence>
<evidence type="ECO:0000259" key="25">
    <source>
        <dbReference type="PROSITE" id="PS50011"/>
    </source>
</evidence>
<dbReference type="GO" id="GO:0033612">
    <property type="term" value="F:receptor serine/threonine kinase binding"/>
    <property type="evidence" value="ECO:0007669"/>
    <property type="project" value="TreeGrafter"/>
</dbReference>
<evidence type="ECO:0000256" key="24">
    <source>
        <dbReference type="SAM" id="SignalP"/>
    </source>
</evidence>
<dbReference type="GO" id="GO:0004674">
    <property type="term" value="F:protein serine/threonine kinase activity"/>
    <property type="evidence" value="ECO:0007669"/>
    <property type="project" value="UniProtKB-KW"/>
</dbReference>
<dbReference type="Proteomes" id="UP001497516">
    <property type="component" value="Chromosome 3"/>
</dbReference>
<dbReference type="PANTHER" id="PTHR48056:SF89">
    <property type="entry name" value="OS06G0585982 PROTEIN"/>
    <property type="match status" value="1"/>
</dbReference>
<dbReference type="GO" id="GO:0005524">
    <property type="term" value="F:ATP binding"/>
    <property type="evidence" value="ECO:0007669"/>
    <property type="project" value="UniProtKB-UniRule"/>
</dbReference>
<evidence type="ECO:0000313" key="27">
    <source>
        <dbReference type="Proteomes" id="UP001497516"/>
    </source>
</evidence>
<evidence type="ECO:0000256" key="5">
    <source>
        <dbReference type="ARBA" id="ARBA00022475"/>
    </source>
</evidence>
<evidence type="ECO:0000256" key="12">
    <source>
        <dbReference type="ARBA" id="ARBA00022737"/>
    </source>
</evidence>
<evidence type="ECO:0000256" key="4">
    <source>
        <dbReference type="ARBA" id="ARBA00012513"/>
    </source>
</evidence>
<keyword evidence="5" id="KW-1003">Cell membrane</keyword>
<keyword evidence="14" id="KW-0418">Kinase</keyword>
<dbReference type="PROSITE" id="PS00107">
    <property type="entry name" value="PROTEIN_KINASE_ATP"/>
    <property type="match status" value="1"/>
</dbReference>
<evidence type="ECO:0000256" key="16">
    <source>
        <dbReference type="ARBA" id="ARBA00022989"/>
    </source>
</evidence>
<feature type="transmembrane region" description="Helical" evidence="23">
    <location>
        <begin position="658"/>
        <end position="681"/>
    </location>
</feature>
<evidence type="ECO:0000256" key="15">
    <source>
        <dbReference type="ARBA" id="ARBA00022840"/>
    </source>
</evidence>
<keyword evidence="12" id="KW-0677">Repeat</keyword>
<dbReference type="PANTHER" id="PTHR48056">
    <property type="entry name" value="LRR RECEPTOR-LIKE SERINE/THREONINE-PROTEIN KINASE-RELATED"/>
    <property type="match status" value="1"/>
</dbReference>
<evidence type="ECO:0000256" key="1">
    <source>
        <dbReference type="ARBA" id="ARBA00004251"/>
    </source>
</evidence>
<gene>
    <name evidence="26" type="ORF">LTRI10_LOCUS20369</name>
</gene>
<dbReference type="FunFam" id="3.30.200.20:FF:000432">
    <property type="entry name" value="LRR receptor-like serine/threonine-protein kinase EFR"/>
    <property type="match status" value="1"/>
</dbReference>
<dbReference type="SUPFAM" id="SSF52058">
    <property type="entry name" value="L domain-like"/>
    <property type="match status" value="1"/>
</dbReference>
<keyword evidence="18" id="KW-0675">Receptor</keyword>
<keyword evidence="6" id="KW-0723">Serine/threonine-protein kinase</keyword>
<evidence type="ECO:0000256" key="17">
    <source>
        <dbReference type="ARBA" id="ARBA00023136"/>
    </source>
</evidence>
<dbReference type="SUPFAM" id="SSF56112">
    <property type="entry name" value="Protein kinase-like (PK-like)"/>
    <property type="match status" value="1"/>
</dbReference>
<evidence type="ECO:0000256" key="23">
    <source>
        <dbReference type="SAM" id="Phobius"/>
    </source>
</evidence>
<comment type="similarity">
    <text evidence="3">Belongs to the RLP family.</text>
</comment>
<evidence type="ECO:0000256" key="20">
    <source>
        <dbReference type="ARBA" id="ARBA00047899"/>
    </source>
</evidence>
<evidence type="ECO:0000313" key="26">
    <source>
        <dbReference type="EMBL" id="CAL1378816.1"/>
    </source>
</evidence>
<organism evidence="26 27">
    <name type="scientific">Linum trigynum</name>
    <dbReference type="NCBI Taxonomy" id="586398"/>
    <lineage>
        <taxon>Eukaryota</taxon>
        <taxon>Viridiplantae</taxon>
        <taxon>Streptophyta</taxon>
        <taxon>Embryophyta</taxon>
        <taxon>Tracheophyta</taxon>
        <taxon>Spermatophyta</taxon>
        <taxon>Magnoliopsida</taxon>
        <taxon>eudicotyledons</taxon>
        <taxon>Gunneridae</taxon>
        <taxon>Pentapetalae</taxon>
        <taxon>rosids</taxon>
        <taxon>fabids</taxon>
        <taxon>Malpighiales</taxon>
        <taxon>Linaceae</taxon>
        <taxon>Linum</taxon>
    </lineage>
</organism>
<sequence>MVMEPSSRLKYLLPSLLLLLFISGCLNSVAGPVPGNESDRLALLDFKSLITQDPLQILSSWNGSVHFCNWVGVFCNPSNSRVQILSLQSQRLSGSLPPSLGNLSYLTAINLRNNSFRGQVPPQIARLSRLQQINFTFNSFSGEFPSNLSTPDLTVLDLAGNNFSGQIPDSLASKSRLVWLDLGFNSLTGIVPRWLGNMSSLAVLSVGPNYLVGNVPDELGKLSRLGFFQLYDNSLTGTIPPAIYNISSLYYFSVVQNQLHGQLPTDVGLTLPNLRTFAGGVNNFTGEIPVSLANASGLQIIDFAQNGFTGKIPHSLGGLQGLTRLNFDQNRLGSYDIGGMDFLADSLFNCSNLVVLGLSRNKFGGTLSNSIANLSSQLQILTLGENQISGTIPDGIGNLVSLASLGLEGNYFTGSVPNSIGKLQQLEGLNLNYNRLSGQIPSSIGNLTRLTRLFMEVNRLEGSIPPSLGNCQNLQNLNISSNRLSGSIPREVMGLSSLSISLVLSSNFLTGGIPPQVGNLNNLMNLDLSGNKLTGEIPGTIGSCISLESLSLQGNDFQGKIPDSLKSLRGIKSLDFSGNNFSGNIPEFLTTLSSLAHLNLSENKFTGEVPSKGIFGNYTAFSIARNSRLCGGIQNLHLPSCTQETRQNKPTKSLNLKIVIPAILIAISAAVMAFCLAVILVRKRRKKERPSSARSLEVDLASEQDYQIGGLLSYSDLLKSTDGFAAENLVGSGSFGSVYKGALSDERTTVAVKVLNLQQQGASKSFLDECNALKNVRHRNLVKIMNVCSTVDRRGNEFKAIVFEFMPNGSLEDWLHHQDRARRLSLAQRLNIAIDVAAALEYLHHHCETPIAHCDLKPSNILLDQDLTARVGDFGLASFLFDGNQPLLSVSLKGSIGYIPPEYGQRGRVTVMGDVYSFGILILEMFTGKRPTDEMFKDDLSIHQFVAMALARGHVIDVVDASMLVDEEINGGGDDDDDDDGCGREEEKGMMWAAVGTLSGKEKVGECLIEIMRVGLACSVTSSGNRIGMSVAVNKLQDIRDSLRR</sequence>
<evidence type="ECO:0000256" key="2">
    <source>
        <dbReference type="ARBA" id="ARBA00008684"/>
    </source>
</evidence>
<dbReference type="Gene3D" id="3.80.10.10">
    <property type="entry name" value="Ribonuclease Inhibitor"/>
    <property type="match status" value="4"/>
</dbReference>
<dbReference type="Pfam" id="PF00560">
    <property type="entry name" value="LRR_1"/>
    <property type="match status" value="4"/>
</dbReference>
<reference evidence="26 27" key="1">
    <citation type="submission" date="2024-04" db="EMBL/GenBank/DDBJ databases">
        <authorList>
            <person name="Fracassetti M."/>
        </authorList>
    </citation>
    <scope>NUCLEOTIDE SEQUENCE [LARGE SCALE GENOMIC DNA]</scope>
</reference>
<comment type="subcellular location">
    <subcellularLocation>
        <location evidence="1">Cell membrane</location>
        <topology evidence="1">Single-pass type I membrane protein</topology>
    </subcellularLocation>
</comment>
<dbReference type="InterPro" id="IPR011009">
    <property type="entry name" value="Kinase-like_dom_sf"/>
</dbReference>
<evidence type="ECO:0000256" key="13">
    <source>
        <dbReference type="ARBA" id="ARBA00022741"/>
    </source>
</evidence>
<feature type="signal peptide" evidence="24">
    <location>
        <begin position="1"/>
        <end position="30"/>
    </location>
</feature>
<dbReference type="InterPro" id="IPR050647">
    <property type="entry name" value="Plant_LRR-RLKs"/>
</dbReference>
<feature type="binding site" evidence="22">
    <location>
        <position position="753"/>
    </location>
    <ligand>
        <name>ATP</name>
        <dbReference type="ChEBI" id="CHEBI:30616"/>
    </ligand>
</feature>
<evidence type="ECO:0000256" key="6">
    <source>
        <dbReference type="ARBA" id="ARBA00022527"/>
    </source>
</evidence>
<protein>
    <recommendedName>
        <fullName evidence="4">non-specific serine/threonine protein kinase</fullName>
        <ecNumber evidence="4">2.7.11.1</ecNumber>
    </recommendedName>
</protein>
<keyword evidence="8" id="KW-0433">Leucine-rich repeat</keyword>
<keyword evidence="27" id="KW-1185">Reference proteome</keyword>
<dbReference type="PROSITE" id="PS00108">
    <property type="entry name" value="PROTEIN_KINASE_ST"/>
    <property type="match status" value="1"/>
</dbReference>
<feature type="domain" description="Protein kinase" evidence="25">
    <location>
        <begin position="724"/>
        <end position="1045"/>
    </location>
</feature>
<keyword evidence="19" id="KW-0325">Glycoprotein</keyword>
<keyword evidence="13 22" id="KW-0547">Nucleotide-binding</keyword>
<dbReference type="AlphaFoldDB" id="A0AAV2DYR0"/>
<dbReference type="InterPro" id="IPR008271">
    <property type="entry name" value="Ser/Thr_kinase_AS"/>
</dbReference>
<dbReference type="InterPro" id="IPR013210">
    <property type="entry name" value="LRR_N_plant-typ"/>
</dbReference>
<dbReference type="Pfam" id="PF13855">
    <property type="entry name" value="LRR_8"/>
    <property type="match status" value="1"/>
</dbReference>
<dbReference type="SMART" id="SM00369">
    <property type="entry name" value="LRR_TYP"/>
    <property type="match status" value="7"/>
</dbReference>
<feature type="chain" id="PRO_5044021916" description="non-specific serine/threonine protein kinase" evidence="24">
    <location>
        <begin position="31"/>
        <end position="1045"/>
    </location>
</feature>
<keyword evidence="15 22" id="KW-0067">ATP-binding</keyword>
<comment type="similarity">
    <text evidence="2">Belongs to the protein kinase superfamily. Ser/Thr protein kinase family.</text>
</comment>
<dbReference type="FunFam" id="3.80.10.10:FF:000288">
    <property type="entry name" value="LRR receptor-like serine/threonine-protein kinase EFR"/>
    <property type="match status" value="1"/>
</dbReference>